<dbReference type="InterPro" id="IPR026045">
    <property type="entry name" value="Ferric-bd"/>
</dbReference>
<dbReference type="CDD" id="cd13546">
    <property type="entry name" value="PBP2_BitB"/>
    <property type="match status" value="1"/>
</dbReference>
<dbReference type="STRING" id="1032480.MLP_02280"/>
<dbReference type="OrthoDB" id="9769567at2"/>
<dbReference type="KEGG" id="mph:MLP_02280"/>
<dbReference type="AlphaFoldDB" id="F5XHU7"/>
<dbReference type="HOGENOM" id="CLU_026974_0_0_11"/>
<accession>F5XHU7</accession>
<dbReference type="RefSeq" id="WP_013861131.1">
    <property type="nucleotide sequence ID" value="NC_015635.1"/>
</dbReference>
<evidence type="ECO:0000313" key="4">
    <source>
        <dbReference type="Proteomes" id="UP000007947"/>
    </source>
</evidence>
<gene>
    <name evidence="3" type="ordered locus">MLP_02280</name>
</gene>
<dbReference type="Proteomes" id="UP000007947">
    <property type="component" value="Chromosome"/>
</dbReference>
<keyword evidence="1 2" id="KW-0732">Signal</keyword>
<dbReference type="PIRSF" id="PIRSF002825">
    <property type="entry name" value="CfbpA"/>
    <property type="match status" value="1"/>
</dbReference>
<dbReference type="SUPFAM" id="SSF53850">
    <property type="entry name" value="Periplasmic binding protein-like II"/>
    <property type="match status" value="1"/>
</dbReference>
<evidence type="ECO:0000256" key="2">
    <source>
        <dbReference type="SAM" id="SignalP"/>
    </source>
</evidence>
<dbReference type="PANTHER" id="PTHR30006">
    <property type="entry name" value="THIAMINE-BINDING PERIPLASMIC PROTEIN-RELATED"/>
    <property type="match status" value="1"/>
</dbReference>
<evidence type="ECO:0000313" key="3">
    <source>
        <dbReference type="EMBL" id="BAK33242.1"/>
    </source>
</evidence>
<organism evidence="3 4">
    <name type="scientific">Microlunatus phosphovorus (strain ATCC 700054 / DSM 10555 / JCM 9379 / NBRC 101784 / NCIMB 13414 / VKM Ac-1990 / NM-1)</name>
    <dbReference type="NCBI Taxonomy" id="1032480"/>
    <lineage>
        <taxon>Bacteria</taxon>
        <taxon>Bacillati</taxon>
        <taxon>Actinomycetota</taxon>
        <taxon>Actinomycetes</taxon>
        <taxon>Propionibacteriales</taxon>
        <taxon>Propionibacteriaceae</taxon>
        <taxon>Microlunatus</taxon>
    </lineage>
</organism>
<reference evidence="3 4" key="1">
    <citation type="submission" date="2011-05" db="EMBL/GenBank/DDBJ databases">
        <title>Whole genome sequence of Microlunatus phosphovorus NM-1.</title>
        <authorList>
            <person name="Hosoyama A."/>
            <person name="Sasaki K."/>
            <person name="Harada T."/>
            <person name="Igarashi R."/>
            <person name="Kawakoshi A."/>
            <person name="Sasagawa M."/>
            <person name="Fukada J."/>
            <person name="Nakamura S."/>
            <person name="Katano Y."/>
            <person name="Hanada S."/>
            <person name="Kamagata Y."/>
            <person name="Nakamura N."/>
            <person name="Yamazaki S."/>
            <person name="Fujita N."/>
        </authorList>
    </citation>
    <scope>NUCLEOTIDE SEQUENCE [LARGE SCALE GENOMIC DNA]</scope>
    <source>
        <strain evidence="4">ATCC 700054 / DSM 10555 / JCM 9379 / NBRC 101784 / NCIMB 13414 / VKM Ac-1990 / NM-1</strain>
    </source>
</reference>
<proteinExistence type="predicted"/>
<dbReference type="Gene3D" id="3.40.190.10">
    <property type="entry name" value="Periplasmic binding protein-like II"/>
    <property type="match status" value="2"/>
</dbReference>
<name>F5XHU7_MICPN</name>
<dbReference type="EMBL" id="AP012204">
    <property type="protein sequence ID" value="BAK33242.1"/>
    <property type="molecule type" value="Genomic_DNA"/>
</dbReference>
<protein>
    <submittedName>
        <fullName evidence="3">Putative ABC transporter substrate-binding protein</fullName>
    </submittedName>
</protein>
<dbReference type="eggNOG" id="COG1840">
    <property type="taxonomic scope" value="Bacteria"/>
</dbReference>
<evidence type="ECO:0000256" key="1">
    <source>
        <dbReference type="ARBA" id="ARBA00022729"/>
    </source>
</evidence>
<dbReference type="Pfam" id="PF13343">
    <property type="entry name" value="SBP_bac_6"/>
    <property type="match status" value="1"/>
</dbReference>
<feature type="chain" id="PRO_5003335087" evidence="2">
    <location>
        <begin position="29"/>
        <end position="337"/>
    </location>
</feature>
<sequence>MKLTRLTKLGAVAAVAALALTGCGGSSSGGGETGGGENTAVMYSSNNETTIGVVVDQAAKADPKLKVEVVTGSSGPLLERIKAEAGKNSADVFYGAPAATLEEYADLVEPYESPEAKAIPENLVDPEHRWTATNVHVVAFMANTDQIDNKTAPKTWKELTDPKWKGKLIVADPEQSTTALTALYGAYKVLGEADFKKLAANLEVSASSGNVYPAVANGEYAVSIGYESNIYPYVAGGQAGVEIVYPSDGTFVEEDSVIIIKDPAHPDAAKQLIDTILAKETQEELLAQSYRRPSRSDIDVSQFVEFPKLEDLTIVDIHADEDTKGRTDFLKFWKSVS</sequence>
<keyword evidence="4" id="KW-1185">Reference proteome</keyword>
<dbReference type="PROSITE" id="PS51257">
    <property type="entry name" value="PROKAR_LIPOPROTEIN"/>
    <property type="match status" value="1"/>
</dbReference>
<feature type="signal peptide" evidence="2">
    <location>
        <begin position="1"/>
        <end position="28"/>
    </location>
</feature>